<name>A0A1U9UZ39_CUPNE</name>
<evidence type="ECO:0000313" key="1">
    <source>
        <dbReference type="EMBL" id="AQV97647.1"/>
    </source>
</evidence>
<proteinExistence type="predicted"/>
<evidence type="ECO:0000313" key="2">
    <source>
        <dbReference type="Proteomes" id="UP000189627"/>
    </source>
</evidence>
<dbReference type="Proteomes" id="UP000189627">
    <property type="component" value="Chromosome 2"/>
</dbReference>
<dbReference type="RefSeq" id="WP_078199997.1">
    <property type="nucleotide sequence ID" value="NZ_CP017758.1"/>
</dbReference>
<organism evidence="1 2">
    <name type="scientific">Cupriavidus necator</name>
    <name type="common">Alcaligenes eutrophus</name>
    <name type="synonym">Ralstonia eutropha</name>
    <dbReference type="NCBI Taxonomy" id="106590"/>
    <lineage>
        <taxon>Bacteria</taxon>
        <taxon>Pseudomonadati</taxon>
        <taxon>Pseudomonadota</taxon>
        <taxon>Betaproteobacteria</taxon>
        <taxon>Burkholderiales</taxon>
        <taxon>Burkholderiaceae</taxon>
        <taxon>Cupriavidus</taxon>
    </lineage>
</organism>
<dbReference type="EMBL" id="CP017758">
    <property type="protein sequence ID" value="AQV97647.1"/>
    <property type="molecule type" value="Genomic_DNA"/>
</dbReference>
<protein>
    <submittedName>
        <fullName evidence="1">DUF1484 domain-containing protein</fullName>
    </submittedName>
</protein>
<dbReference type="OrthoDB" id="8967195at2"/>
<accession>A0A1U9UZ39</accession>
<sequence>MTTIDEMTDECLQQVRAGIDGVLVLLDHESESSKGCFNALCLLGMVKRQLEGLMAEREQMQ</sequence>
<dbReference type="AlphaFoldDB" id="A0A1U9UZ39"/>
<gene>
    <name evidence="1" type="ORF">BJN34_27675</name>
</gene>
<reference evidence="2" key="1">
    <citation type="submission" date="2017-02" db="EMBL/GenBank/DDBJ databases">
        <title>Complete genome sequence of Cupriavidus necator strain NH9, a 3-chlorobenzoate degrader.</title>
        <authorList>
            <person name="Moriuchi R."/>
            <person name="Dohra H."/>
            <person name="Ogawa N."/>
        </authorList>
    </citation>
    <scope>NUCLEOTIDE SEQUENCE [LARGE SCALE GENOMIC DNA]</scope>
    <source>
        <strain evidence="2">NH9</strain>
    </source>
</reference>
<dbReference type="KEGG" id="cuh:BJN34_27675"/>